<dbReference type="EMBL" id="CP000968">
    <property type="protein sequence ID" value="ACB07590.1"/>
    <property type="molecule type" value="Genomic_DNA"/>
</dbReference>
<dbReference type="Gene3D" id="3.90.550.10">
    <property type="entry name" value="Spore Coat Polysaccharide Biosynthesis Protein SpsA, Chain A"/>
    <property type="match status" value="1"/>
</dbReference>
<organism evidence="6 7">
    <name type="scientific">Korarchaeum cryptofilum (strain OPF8)</name>
    <dbReference type="NCBI Taxonomy" id="374847"/>
    <lineage>
        <taxon>Archaea</taxon>
        <taxon>Thermoproteota</taxon>
        <taxon>Candidatus Korarchaeia</taxon>
        <taxon>Candidatus Korarchaeales</taxon>
        <taxon>Candidatus Korarchaeaceae</taxon>
        <taxon>Candidatus Korarchaeum</taxon>
    </lineage>
</organism>
<evidence type="ECO:0000259" key="5">
    <source>
        <dbReference type="Pfam" id="PF00535"/>
    </source>
</evidence>
<protein>
    <submittedName>
        <fullName evidence="6">Glycosyl transferase family 2</fullName>
    </submittedName>
</protein>
<sequence>MSAPSVEASVIWLNYNSSNFLRIALKSLESVLSIDLNGSLEVILVDNASTDGSFKVLKEFAERKKPSNVRLKTVELRRNKGYSGGMNAGWDAISPNSKYVAFLNNDLIVEPRSLSELIDFMRSSGVSAASGLVYYGDGRTIYSAGCFVTELWGTSGICMTLPETECSTLSRPHYVTYADGSYMVVSVEAVREVGYLGRPFIDEAFIFLDDYLLGLLLWNRGKRVAYFPVKAGYHFSHKTIKPVIFNYSIRAGAALSRILRTRFSRISHLYMSGILLFHIFLNAFNRKMVYEIIRNFFDGYRLDESVREKIGTLSLYRAPFIRITPAKFRKPAIPTHSDLVYYGE</sequence>
<gene>
    <name evidence="6" type="ordered locus">Kcr_0843</name>
</gene>
<dbReference type="KEGG" id="kcr:Kcr_0843"/>
<evidence type="ECO:0000256" key="2">
    <source>
        <dbReference type="ARBA" id="ARBA00022676"/>
    </source>
</evidence>
<dbReference type="PANTHER" id="PTHR43179:SF12">
    <property type="entry name" value="GALACTOFURANOSYLTRANSFERASE GLFT2"/>
    <property type="match status" value="1"/>
</dbReference>
<keyword evidence="4" id="KW-1133">Transmembrane helix</keyword>
<evidence type="ECO:0000256" key="3">
    <source>
        <dbReference type="ARBA" id="ARBA00022679"/>
    </source>
</evidence>
<dbReference type="PANTHER" id="PTHR43179">
    <property type="entry name" value="RHAMNOSYLTRANSFERASE WBBL"/>
    <property type="match status" value="1"/>
</dbReference>
<keyword evidence="2" id="KW-0328">Glycosyltransferase</keyword>
<dbReference type="CAZy" id="GT2">
    <property type="family name" value="Glycosyltransferase Family 2"/>
</dbReference>
<evidence type="ECO:0000256" key="4">
    <source>
        <dbReference type="SAM" id="Phobius"/>
    </source>
</evidence>
<dbReference type="Proteomes" id="UP000001686">
    <property type="component" value="Chromosome"/>
</dbReference>
<dbReference type="eggNOG" id="arCOG01383">
    <property type="taxonomic scope" value="Archaea"/>
</dbReference>
<feature type="domain" description="Glycosyltransferase 2-like" evidence="5">
    <location>
        <begin position="9"/>
        <end position="138"/>
    </location>
</feature>
<keyword evidence="4" id="KW-0812">Transmembrane</keyword>
<dbReference type="GO" id="GO:0016757">
    <property type="term" value="F:glycosyltransferase activity"/>
    <property type="evidence" value="ECO:0007669"/>
    <property type="project" value="UniProtKB-KW"/>
</dbReference>
<feature type="transmembrane region" description="Helical" evidence="4">
    <location>
        <begin position="266"/>
        <end position="284"/>
    </location>
</feature>
<evidence type="ECO:0000256" key="1">
    <source>
        <dbReference type="ARBA" id="ARBA00006739"/>
    </source>
</evidence>
<dbReference type="InterPro" id="IPR001173">
    <property type="entry name" value="Glyco_trans_2-like"/>
</dbReference>
<comment type="similarity">
    <text evidence="1">Belongs to the glycosyltransferase 2 family.</text>
</comment>
<proteinExistence type="inferred from homology"/>
<keyword evidence="3 6" id="KW-0808">Transferase</keyword>
<dbReference type="STRING" id="374847.Kcr_0843"/>
<dbReference type="PhylomeDB" id="B1L561"/>
<dbReference type="HOGENOM" id="CLU_023845_4_1_2"/>
<dbReference type="Pfam" id="PF00535">
    <property type="entry name" value="Glycos_transf_2"/>
    <property type="match status" value="1"/>
</dbReference>
<dbReference type="GeneID" id="6094121"/>
<accession>B1L561</accession>
<dbReference type="OrthoDB" id="31358at2157"/>
<keyword evidence="4" id="KW-0472">Membrane</keyword>
<evidence type="ECO:0000313" key="7">
    <source>
        <dbReference type="Proteomes" id="UP000001686"/>
    </source>
</evidence>
<dbReference type="EnsemblBacteria" id="ACB07590">
    <property type="protein sequence ID" value="ACB07590"/>
    <property type="gene ID" value="Kcr_0843"/>
</dbReference>
<dbReference type="RefSeq" id="WP_012309487.1">
    <property type="nucleotide sequence ID" value="NC_010482.1"/>
</dbReference>
<dbReference type="AlphaFoldDB" id="B1L561"/>
<evidence type="ECO:0000313" key="6">
    <source>
        <dbReference type="EMBL" id="ACB07590.1"/>
    </source>
</evidence>
<dbReference type="InParanoid" id="B1L561"/>
<dbReference type="InterPro" id="IPR029044">
    <property type="entry name" value="Nucleotide-diphossugar_trans"/>
</dbReference>
<dbReference type="SUPFAM" id="SSF53448">
    <property type="entry name" value="Nucleotide-diphospho-sugar transferases"/>
    <property type="match status" value="1"/>
</dbReference>
<reference evidence="6 7" key="1">
    <citation type="journal article" date="2008" name="Proc. Natl. Acad. Sci. U.S.A.">
        <title>A korarchaeal genome reveals new insights into the evolution of the Archaea.</title>
        <authorList>
            <person name="Elkins J.G."/>
            <person name="Podar M."/>
            <person name="Graham D.E."/>
            <person name="Makarova K.S."/>
            <person name="Wolf Y."/>
            <person name="Randau L."/>
            <person name="Hedlund B.P."/>
            <person name="Brochier-Armanet C."/>
            <person name="Kunin V."/>
            <person name="Anderson I."/>
            <person name="Lapidus A."/>
            <person name="Goltsman E."/>
            <person name="Barry K."/>
            <person name="Koonin E.V."/>
            <person name="Hugenholtz P."/>
            <person name="Kyrpides N."/>
            <person name="Wanner G."/>
            <person name="Richardson P."/>
            <person name="Keller M."/>
            <person name="Stetter K.O."/>
        </authorList>
    </citation>
    <scope>NUCLEOTIDE SEQUENCE [LARGE SCALE GENOMIC DNA]</scope>
    <source>
        <strain evidence="7">OPF8</strain>
    </source>
</reference>
<keyword evidence="7" id="KW-1185">Reference proteome</keyword>
<name>B1L561_KORCO</name>